<evidence type="ECO:0000256" key="1">
    <source>
        <dbReference type="SAM" id="Phobius"/>
    </source>
</evidence>
<gene>
    <name evidence="2" type="ORF">IAD06_06435</name>
</gene>
<feature type="transmembrane region" description="Helical" evidence="1">
    <location>
        <begin position="76"/>
        <end position="95"/>
    </location>
</feature>
<organism evidence="2 3">
    <name type="scientific">Candidatus Caccoplasma intestinavium</name>
    <dbReference type="NCBI Taxonomy" id="2840716"/>
    <lineage>
        <taxon>Bacteria</taxon>
        <taxon>Pseudomonadati</taxon>
        <taxon>Bacteroidota</taxon>
        <taxon>Bacteroidia</taxon>
        <taxon>Bacteroidales</taxon>
        <taxon>Bacteroidaceae</taxon>
        <taxon>Bacteroidaceae incertae sedis</taxon>
        <taxon>Candidatus Caccoplasma</taxon>
    </lineage>
</organism>
<dbReference type="EMBL" id="DVKT01000048">
    <property type="protein sequence ID" value="HIT39657.1"/>
    <property type="molecule type" value="Genomic_DNA"/>
</dbReference>
<sequence length="105" mass="12074">MENLNDESLRKLFKESGSRAIDNEPDIWFTRRVVSRLPRRSSIPGRIAWGVFIVVCIVAFGVYVDYVRLFMQTRDLHTLIGASVCLVVAAFGIGLQMSRLPRRYR</sequence>
<accession>A0A9D1KEQ0</accession>
<protein>
    <submittedName>
        <fullName evidence="2">Uncharacterized protein</fullName>
    </submittedName>
</protein>
<reference evidence="2" key="2">
    <citation type="journal article" date="2021" name="PeerJ">
        <title>Extensive microbial diversity within the chicken gut microbiome revealed by metagenomics and culture.</title>
        <authorList>
            <person name="Gilroy R."/>
            <person name="Ravi A."/>
            <person name="Getino M."/>
            <person name="Pursley I."/>
            <person name="Horton D.L."/>
            <person name="Alikhan N.F."/>
            <person name="Baker D."/>
            <person name="Gharbi K."/>
            <person name="Hall N."/>
            <person name="Watson M."/>
            <person name="Adriaenssens E.M."/>
            <person name="Foster-Nyarko E."/>
            <person name="Jarju S."/>
            <person name="Secka A."/>
            <person name="Antonio M."/>
            <person name="Oren A."/>
            <person name="Chaudhuri R.R."/>
            <person name="La Ragione R."/>
            <person name="Hildebrand F."/>
            <person name="Pallen M.J."/>
        </authorList>
    </citation>
    <scope>NUCLEOTIDE SEQUENCE</scope>
    <source>
        <strain evidence="2">21143</strain>
    </source>
</reference>
<keyword evidence="1" id="KW-0812">Transmembrane</keyword>
<keyword evidence="1" id="KW-0472">Membrane</keyword>
<feature type="transmembrane region" description="Helical" evidence="1">
    <location>
        <begin position="47"/>
        <end position="64"/>
    </location>
</feature>
<proteinExistence type="predicted"/>
<reference evidence="2" key="1">
    <citation type="submission" date="2020-10" db="EMBL/GenBank/DDBJ databases">
        <authorList>
            <person name="Gilroy R."/>
        </authorList>
    </citation>
    <scope>NUCLEOTIDE SEQUENCE</scope>
    <source>
        <strain evidence="2">21143</strain>
    </source>
</reference>
<keyword evidence="1" id="KW-1133">Transmembrane helix</keyword>
<evidence type="ECO:0000313" key="2">
    <source>
        <dbReference type="EMBL" id="HIT39657.1"/>
    </source>
</evidence>
<dbReference type="Proteomes" id="UP000886722">
    <property type="component" value="Unassembled WGS sequence"/>
</dbReference>
<comment type="caution">
    <text evidence="2">The sequence shown here is derived from an EMBL/GenBank/DDBJ whole genome shotgun (WGS) entry which is preliminary data.</text>
</comment>
<dbReference type="AlphaFoldDB" id="A0A9D1KEQ0"/>
<name>A0A9D1KEQ0_9BACT</name>
<evidence type="ECO:0000313" key="3">
    <source>
        <dbReference type="Proteomes" id="UP000886722"/>
    </source>
</evidence>